<dbReference type="Gene3D" id="2.60.40.630">
    <property type="entry name" value="STAT transcription factor, DNA-binding domain"/>
    <property type="match status" value="1"/>
</dbReference>
<dbReference type="InterPro" id="IPR048988">
    <property type="entry name" value="STAT_linker"/>
</dbReference>
<name>A0A8C3FSX5_CHRPI</name>
<dbReference type="InterPro" id="IPR036535">
    <property type="entry name" value="STAT_N_sf"/>
</dbReference>
<reference evidence="15" key="2">
    <citation type="submission" date="2025-09" db="UniProtKB">
        <authorList>
            <consortium name="Ensembl"/>
        </authorList>
    </citation>
    <scope>IDENTIFICATION</scope>
</reference>
<evidence type="ECO:0000256" key="9">
    <source>
        <dbReference type="ARBA" id="ARBA00023159"/>
    </source>
</evidence>
<dbReference type="InterPro" id="IPR013800">
    <property type="entry name" value="STAT_TF_alpha"/>
</dbReference>
<dbReference type="GO" id="GO:0003700">
    <property type="term" value="F:DNA-binding transcription factor activity"/>
    <property type="evidence" value="ECO:0007669"/>
    <property type="project" value="InterPro"/>
</dbReference>
<dbReference type="CDD" id="cd16848">
    <property type="entry name" value="STAT4_DBD"/>
    <property type="match status" value="1"/>
</dbReference>
<dbReference type="InterPro" id="IPR013799">
    <property type="entry name" value="STAT_TF_prot_interaction"/>
</dbReference>
<accession>A0A8C3FSX5</accession>
<evidence type="ECO:0000256" key="7">
    <source>
        <dbReference type="ARBA" id="ARBA00023015"/>
    </source>
</evidence>
<dbReference type="Pfam" id="PF21354">
    <property type="entry name" value="STAT_linker"/>
    <property type="match status" value="1"/>
</dbReference>
<reference evidence="15" key="1">
    <citation type="submission" date="2025-08" db="UniProtKB">
        <authorList>
            <consortium name="Ensembl"/>
        </authorList>
    </citation>
    <scope>IDENTIFICATION</scope>
</reference>
<dbReference type="AlphaFoldDB" id="A0A8C3FSX5"/>
<dbReference type="InterPro" id="IPR013801">
    <property type="entry name" value="STAT_TF_DNA-bd"/>
</dbReference>
<dbReference type="InterPro" id="IPR001217">
    <property type="entry name" value="STAT"/>
</dbReference>
<dbReference type="Gene3D" id="1.20.1050.20">
    <property type="entry name" value="STAT transcription factor, all-alpha domain"/>
    <property type="match status" value="1"/>
</dbReference>
<evidence type="ECO:0000256" key="1">
    <source>
        <dbReference type="ARBA" id="ARBA00004123"/>
    </source>
</evidence>
<keyword evidence="4 13" id="KW-0963">Cytoplasm</keyword>
<dbReference type="FunFam" id="2.60.40.630:FF:000001">
    <property type="entry name" value="Signal transducer and activator of transcription"/>
    <property type="match status" value="1"/>
</dbReference>
<evidence type="ECO:0000256" key="4">
    <source>
        <dbReference type="ARBA" id="ARBA00022490"/>
    </source>
</evidence>
<dbReference type="PANTHER" id="PTHR11801">
    <property type="entry name" value="SIGNAL TRANSDUCER AND ACTIVATOR OF TRANSCRIPTION"/>
    <property type="match status" value="1"/>
</dbReference>
<evidence type="ECO:0000256" key="8">
    <source>
        <dbReference type="ARBA" id="ARBA00023125"/>
    </source>
</evidence>
<evidence type="ECO:0000256" key="6">
    <source>
        <dbReference type="ARBA" id="ARBA00022999"/>
    </source>
</evidence>
<keyword evidence="16" id="KW-1185">Reference proteome</keyword>
<keyword evidence="5 13" id="KW-0597">Phosphoprotein</keyword>
<proteinExistence type="inferred from homology"/>
<comment type="subcellular location">
    <subcellularLocation>
        <location evidence="2 13">Cytoplasm</location>
    </subcellularLocation>
    <subcellularLocation>
        <location evidence="1 13">Nucleus</location>
    </subcellularLocation>
</comment>
<evidence type="ECO:0000313" key="16">
    <source>
        <dbReference type="Proteomes" id="UP000694380"/>
    </source>
</evidence>
<dbReference type="GO" id="GO:0003677">
    <property type="term" value="F:DNA binding"/>
    <property type="evidence" value="ECO:0007669"/>
    <property type="project" value="UniProtKB-KW"/>
</dbReference>
<dbReference type="InterPro" id="IPR012345">
    <property type="entry name" value="STAT_TF_DNA-bd_N"/>
</dbReference>
<protein>
    <recommendedName>
        <fullName evidence="13">Signal transducer and activator of transcription</fullName>
    </recommendedName>
</protein>
<dbReference type="InterPro" id="IPR000980">
    <property type="entry name" value="SH2"/>
</dbReference>
<keyword evidence="9 13" id="KW-0010">Activator</keyword>
<dbReference type="SMART" id="SM00964">
    <property type="entry name" value="STAT_int"/>
    <property type="match status" value="1"/>
</dbReference>
<gene>
    <name evidence="15" type="primary">STAT4</name>
</gene>
<evidence type="ECO:0000256" key="5">
    <source>
        <dbReference type="ARBA" id="ARBA00022553"/>
    </source>
</evidence>
<dbReference type="InterPro" id="IPR015988">
    <property type="entry name" value="STAT_TF_CC"/>
</dbReference>
<dbReference type="InterPro" id="IPR008967">
    <property type="entry name" value="p53-like_TF_DNA-bd_sf"/>
</dbReference>
<dbReference type="GO" id="GO:0006955">
    <property type="term" value="P:immune response"/>
    <property type="evidence" value="ECO:0007669"/>
    <property type="project" value="UniProtKB-ARBA"/>
</dbReference>
<evidence type="ECO:0000256" key="2">
    <source>
        <dbReference type="ARBA" id="ARBA00004496"/>
    </source>
</evidence>
<organism evidence="15 16">
    <name type="scientific">Chrysemys picta bellii</name>
    <name type="common">Western painted turtle</name>
    <name type="synonym">Emys bellii</name>
    <dbReference type="NCBI Taxonomy" id="8478"/>
    <lineage>
        <taxon>Eukaryota</taxon>
        <taxon>Metazoa</taxon>
        <taxon>Chordata</taxon>
        <taxon>Craniata</taxon>
        <taxon>Vertebrata</taxon>
        <taxon>Euteleostomi</taxon>
        <taxon>Archelosauria</taxon>
        <taxon>Testudinata</taxon>
        <taxon>Testudines</taxon>
        <taxon>Cryptodira</taxon>
        <taxon>Durocryptodira</taxon>
        <taxon>Testudinoidea</taxon>
        <taxon>Emydidae</taxon>
        <taxon>Chrysemys</taxon>
    </lineage>
</organism>
<keyword evidence="7 13" id="KW-0805">Transcription regulation</keyword>
<dbReference type="GO" id="GO:0005634">
    <property type="term" value="C:nucleus"/>
    <property type="evidence" value="ECO:0007669"/>
    <property type="project" value="UniProtKB-SubCell"/>
</dbReference>
<dbReference type="Gene3D" id="1.10.238.10">
    <property type="entry name" value="EF-hand"/>
    <property type="match status" value="1"/>
</dbReference>
<dbReference type="GO" id="GO:0005737">
    <property type="term" value="C:cytoplasm"/>
    <property type="evidence" value="ECO:0007669"/>
    <property type="project" value="UniProtKB-SubCell"/>
</dbReference>
<evidence type="ECO:0000256" key="13">
    <source>
        <dbReference type="RuleBase" id="RU046415"/>
    </source>
</evidence>
<dbReference type="Ensembl" id="ENSCPBT00000016319.1">
    <property type="protein sequence ID" value="ENSCPBP00000013757.1"/>
    <property type="gene ID" value="ENSCPBG00000007935.1"/>
</dbReference>
<evidence type="ECO:0000256" key="3">
    <source>
        <dbReference type="ARBA" id="ARBA00005586"/>
    </source>
</evidence>
<dbReference type="SUPFAM" id="SSF48092">
    <property type="entry name" value="Transcription factor STAT-4 N-domain"/>
    <property type="match status" value="1"/>
</dbReference>
<evidence type="ECO:0000313" key="15">
    <source>
        <dbReference type="Ensembl" id="ENSCPBP00000013757.1"/>
    </source>
</evidence>
<dbReference type="Pfam" id="PF01017">
    <property type="entry name" value="STAT_alpha"/>
    <property type="match status" value="1"/>
</dbReference>
<feature type="domain" description="SH2" evidence="14">
    <location>
        <begin position="452"/>
        <end position="529"/>
    </location>
</feature>
<dbReference type="PROSITE" id="PS50001">
    <property type="entry name" value="SH2"/>
    <property type="match status" value="1"/>
</dbReference>
<evidence type="ECO:0000256" key="10">
    <source>
        <dbReference type="ARBA" id="ARBA00023163"/>
    </source>
</evidence>
<sequence>MSQWSQVQQLEIKFLEQVDQFYDDNFPMEVRHLLAQWIESQDWEAASNNEPMATILLQNLLIQLDEQLDRVSQEKNLLLIHNLKRIRKLLQVRLLPQIEVLNKMTQVINESDVLMNNMLLEELLDWKRRQQIACIGGPLHSGLDQLQNCFTLLAESLFQVRRQLEKLDELLTKLTYDGDPILLQRPHLLERVNFLLYNLFRSSFVIERQPCMPTHPQRPMVLKTLIQFTVKLRLLIKLPELNYQIRVKATIDNNRRFVLCGTHVKAMNMDESANGSLSVEFRHLQPKEMKSSAGSKGNEGPQMVTEELHSISFETQVSLYGLTVDLETSSLPVVMISNVSQLPNAWASIIWYNLLSKDSQNLGFFNNPPTATLSQLLEVLSWQFSSYVGRGLNSEQLNMLAEKLMGQQISYNDYQLSWAKFCKEHLPGKSFTFWVWLEAILDLIKKHILPLWIDGYIMGFVSKEKERVLLRDKMPGTFLLRFSESNLGGITFTWVDQSENEVRFHSVEPYNKGRLTALPFADILRDYKVILADNVPENPLKYLYPDIPKDKAFGKYYSSQPNEGWALYLYDSTDPHSPSDLLPMSPSVYAVLTEHLSPTVIETAVCCKFFHS</sequence>
<dbReference type="InterPro" id="IPR029839">
    <property type="entry name" value="STAT4_DBD"/>
</dbReference>
<dbReference type="Pfam" id="PF00017">
    <property type="entry name" value="SH2"/>
    <property type="match status" value="1"/>
</dbReference>
<evidence type="ECO:0000259" key="14">
    <source>
        <dbReference type="PROSITE" id="PS50001"/>
    </source>
</evidence>
<keyword evidence="10 13" id="KW-0804">Transcription</keyword>
<evidence type="ECO:0000256" key="12">
    <source>
        <dbReference type="PROSITE-ProRule" id="PRU00191"/>
    </source>
</evidence>
<dbReference type="Gene3D" id="3.30.505.10">
    <property type="entry name" value="SH2 domain"/>
    <property type="match status" value="1"/>
</dbReference>
<dbReference type="Pfam" id="PF02865">
    <property type="entry name" value="STAT_int"/>
    <property type="match status" value="1"/>
</dbReference>
<keyword evidence="11 13" id="KW-0539">Nucleus</keyword>
<dbReference type="FunFam" id="1.10.238.10:FF:000012">
    <property type="entry name" value="Signal transducer and activator of transcription"/>
    <property type="match status" value="1"/>
</dbReference>
<dbReference type="GO" id="GO:0007165">
    <property type="term" value="P:signal transduction"/>
    <property type="evidence" value="ECO:0007669"/>
    <property type="project" value="InterPro"/>
</dbReference>
<comment type="similarity">
    <text evidence="3 13">Belongs to the transcription factor STAT family.</text>
</comment>
<dbReference type="SUPFAM" id="SSF49417">
    <property type="entry name" value="p53-like transcription factors"/>
    <property type="match status" value="1"/>
</dbReference>
<dbReference type="InterPro" id="IPR036860">
    <property type="entry name" value="SH2_dom_sf"/>
</dbReference>
<dbReference type="Pfam" id="PF02864">
    <property type="entry name" value="STAT_bind"/>
    <property type="match status" value="1"/>
</dbReference>
<keyword evidence="8 13" id="KW-0238">DNA-binding</keyword>
<dbReference type="Proteomes" id="UP000694380">
    <property type="component" value="Unplaced"/>
</dbReference>
<evidence type="ECO:0000256" key="11">
    <source>
        <dbReference type="ARBA" id="ARBA00023242"/>
    </source>
</evidence>
<dbReference type="FunFam" id="3.30.505.10:FF:000003">
    <property type="entry name" value="Signal transducer and activator of transcription"/>
    <property type="match status" value="1"/>
</dbReference>
<dbReference type="SUPFAM" id="SSF55550">
    <property type="entry name" value="SH2 domain"/>
    <property type="match status" value="1"/>
</dbReference>
<keyword evidence="6 12" id="KW-0727">SH2 domain</keyword>
<dbReference type="SUPFAM" id="SSF47655">
    <property type="entry name" value="STAT"/>
    <property type="match status" value="1"/>
</dbReference>
<dbReference type="GeneTree" id="ENSGT01050000244905"/>